<proteinExistence type="predicted"/>
<dbReference type="Proteomes" id="UP000326659">
    <property type="component" value="Chromosome"/>
</dbReference>
<evidence type="ECO:0000313" key="5">
    <source>
        <dbReference type="Proteomes" id="UP000326659"/>
    </source>
</evidence>
<evidence type="ECO:0000313" key="4">
    <source>
        <dbReference type="EMBL" id="QEY75141.1"/>
    </source>
</evidence>
<evidence type="ECO:0000259" key="3">
    <source>
        <dbReference type="PROSITE" id="PS50110"/>
    </source>
</evidence>
<dbReference type="SUPFAM" id="SSF52172">
    <property type="entry name" value="CheY-like"/>
    <property type="match status" value="1"/>
</dbReference>
<feature type="domain" description="Response regulatory" evidence="3">
    <location>
        <begin position="18"/>
        <end position="131"/>
    </location>
</feature>
<reference evidence="4 5" key="1">
    <citation type="submission" date="2019-09" db="EMBL/GenBank/DDBJ databases">
        <title>Prosopis cineraria nodule microbiome.</title>
        <authorList>
            <person name="Chaluvadi S.R."/>
            <person name="Ali R."/>
            <person name="Wang X."/>
        </authorList>
    </citation>
    <scope>NUCLEOTIDE SEQUENCE [LARGE SCALE GENOMIC DNA]</scope>
    <source>
        <strain evidence="4 5">BG1</strain>
    </source>
</reference>
<evidence type="ECO:0000256" key="1">
    <source>
        <dbReference type="ARBA" id="ARBA00022553"/>
    </source>
</evidence>
<feature type="modified residue" description="4-aspartylphosphate" evidence="2">
    <location>
        <position position="69"/>
    </location>
</feature>
<dbReference type="InterPro" id="IPR011006">
    <property type="entry name" value="CheY-like_superfamily"/>
</dbReference>
<protein>
    <submittedName>
        <fullName evidence="4">Response regulator</fullName>
    </submittedName>
</protein>
<dbReference type="EMBL" id="CP043626">
    <property type="protein sequence ID" value="QEY75141.1"/>
    <property type="molecule type" value="Genomic_DNA"/>
</dbReference>
<dbReference type="AlphaFoldDB" id="A0A9X7R717"/>
<dbReference type="InterPro" id="IPR001789">
    <property type="entry name" value="Sig_transdc_resp-reg_receiver"/>
</dbReference>
<dbReference type="PANTHER" id="PTHR44591:SF3">
    <property type="entry name" value="RESPONSE REGULATORY DOMAIN-CONTAINING PROTEIN"/>
    <property type="match status" value="1"/>
</dbReference>
<dbReference type="OrthoDB" id="9784719at2"/>
<dbReference type="SMART" id="SM00448">
    <property type="entry name" value="REC"/>
    <property type="match status" value="1"/>
</dbReference>
<evidence type="ECO:0000256" key="2">
    <source>
        <dbReference type="PROSITE-ProRule" id="PRU00169"/>
    </source>
</evidence>
<name>A0A9X7R717_PSEDE</name>
<accession>A0A9X7R717</accession>
<keyword evidence="1 2" id="KW-0597">Phosphoprotein</keyword>
<dbReference type="GO" id="GO:0000160">
    <property type="term" value="P:phosphorelay signal transduction system"/>
    <property type="evidence" value="ECO:0007669"/>
    <property type="project" value="InterPro"/>
</dbReference>
<sequence>MVIWYQRARLREMKTISHVVVVEDDAVLHVLMIELIKELTNAQVYAFSSGEDALAFLSANPQIDLVVTDVMLKGIVSGIDVAAFVDQSLPNTRIIVTSAMHWLRADIPKSAAFLSKPFSVTALESLIKSLAESALSN</sequence>
<dbReference type="InterPro" id="IPR050595">
    <property type="entry name" value="Bact_response_regulator"/>
</dbReference>
<dbReference type="PANTHER" id="PTHR44591">
    <property type="entry name" value="STRESS RESPONSE REGULATOR PROTEIN 1"/>
    <property type="match status" value="1"/>
</dbReference>
<dbReference type="Gene3D" id="3.40.50.2300">
    <property type="match status" value="1"/>
</dbReference>
<keyword evidence="5" id="KW-1185">Reference proteome</keyword>
<dbReference type="CDD" id="cd00156">
    <property type="entry name" value="REC"/>
    <property type="match status" value="1"/>
</dbReference>
<dbReference type="Pfam" id="PF00072">
    <property type="entry name" value="Response_reg"/>
    <property type="match status" value="1"/>
</dbReference>
<dbReference type="PROSITE" id="PS50110">
    <property type="entry name" value="RESPONSE_REGULATORY"/>
    <property type="match status" value="1"/>
</dbReference>
<organism evidence="4 5">
    <name type="scientific">Pseudomonas denitrificans</name>
    <dbReference type="NCBI Taxonomy" id="43306"/>
    <lineage>
        <taxon>Bacteria</taxon>
        <taxon>Pseudomonadati</taxon>
        <taxon>Pseudomonadota</taxon>
        <taxon>Gammaproteobacteria</taxon>
        <taxon>Pseudomonadales</taxon>
        <taxon>Pseudomonadaceae</taxon>
        <taxon>Halopseudomonas</taxon>
    </lineage>
</organism>
<dbReference type="KEGG" id="pden:F1C79_27895"/>
<gene>
    <name evidence="4" type="ORF">F1C79_27895</name>
</gene>